<dbReference type="InterPro" id="IPR016166">
    <property type="entry name" value="FAD-bd_PCMH"/>
</dbReference>
<comment type="cofactor">
    <cofactor evidence="1">
        <name>FAD</name>
        <dbReference type="ChEBI" id="CHEBI:57692"/>
    </cofactor>
</comment>
<sequence>MVSFLLLCFQAVLAFAASTSPANPSSALNNCLASKKVPYIRPNSPQWTQEVRPYNLRLAYTPAAIAIPTTVDHVQDAVKCGNQYNVRVSAKGGGHSYGSFGYGGESGHLVIVMDSMDEVVLNKYMGVNIQAGARLGHVATELYKLAQRALPHGSCPGVGIAGHALHGGYGFASRTYGLTLDTFTGATIILANGTRTYAANGEGGDHDLMWALRGAGSSYGIVVELDFQTIKAPDTATPFSIELDWNENQAVEGLMAFQKFAVNAPKELNMQIYIGPTGQTIQGVFYGTRAGLNAALKPLLGDLDTQITTATTGGWIEALETYANGQNLDQRRPYDQHSTFYSTSLMTKALTRSQVKSFVGTIFDNINDPDARHTWYILIDLFGGPKSAITTDGSTNSAFAHRDKLLLFQFSDHGNYAKYAKNGFALLKKFRESITKTMDDSDWGMYANYLDTQLENREAVEQYYDLNLGRLRELKRKYDPKDMFWNPQGIRPATRG</sequence>
<feature type="signal peptide" evidence="6">
    <location>
        <begin position="1"/>
        <end position="16"/>
    </location>
</feature>
<reference evidence="8" key="2">
    <citation type="submission" date="2020-02" db="EMBL/GenBank/DDBJ databases">
        <title>Identification and distribution of gene clusters putatively required for synthesis of sphingolipid metabolism inhibitors in phylogenetically diverse species of the filamentous fungus Fusarium.</title>
        <authorList>
            <person name="Kim H.-S."/>
            <person name="Busman M."/>
            <person name="Brown D.W."/>
            <person name="Divon H."/>
            <person name="Uhlig S."/>
            <person name="Proctor R.H."/>
        </authorList>
    </citation>
    <scope>NUCLEOTIDE SEQUENCE</scope>
    <source>
        <strain evidence="8">NRRL 25174</strain>
    </source>
</reference>
<keyword evidence="4" id="KW-0274">FAD</keyword>
<comment type="similarity">
    <text evidence="2">Belongs to the oxygen-dependent FAD-linked oxidoreductase family.</text>
</comment>
<comment type="caution">
    <text evidence="8">The sequence shown here is derived from an EMBL/GenBank/DDBJ whole genome shotgun (WGS) entry which is preliminary data.</text>
</comment>
<keyword evidence="3" id="KW-0285">Flavoprotein</keyword>
<reference evidence="8" key="1">
    <citation type="journal article" date="2017" name="Mycologia">
        <title>Fusarium algeriense, sp. nov., a novel toxigenic crown rot pathogen of durum wheat from Algeria is nested in the Fusarium burgessii species complex.</title>
        <authorList>
            <person name="Laraba I."/>
            <person name="Keddad A."/>
            <person name="Boureghda H."/>
            <person name="Abdallah N."/>
            <person name="Vaughan M.M."/>
            <person name="Proctor R.H."/>
            <person name="Busman M."/>
            <person name="O'Donnell K."/>
        </authorList>
    </citation>
    <scope>NUCLEOTIDE SEQUENCE</scope>
    <source>
        <strain evidence="8">NRRL 25174</strain>
    </source>
</reference>
<keyword evidence="5" id="KW-0560">Oxidoreductase</keyword>
<dbReference type="SUPFAM" id="SSF56176">
    <property type="entry name" value="FAD-binding/transporter-associated domain-like"/>
    <property type="match status" value="1"/>
</dbReference>
<dbReference type="Gene3D" id="3.30.465.10">
    <property type="match status" value="1"/>
</dbReference>
<keyword evidence="9" id="KW-1185">Reference proteome</keyword>
<gene>
    <name evidence="8" type="ORF">FBEOM_4220</name>
</gene>
<name>A0A9P5ANH9_9HYPO</name>
<feature type="domain" description="FAD-binding PCMH-type" evidence="7">
    <location>
        <begin position="58"/>
        <end position="232"/>
    </location>
</feature>
<dbReference type="Proteomes" id="UP000730481">
    <property type="component" value="Unassembled WGS sequence"/>
</dbReference>
<dbReference type="InterPro" id="IPR006094">
    <property type="entry name" value="Oxid_FAD_bind_N"/>
</dbReference>
<protein>
    <submittedName>
        <fullName evidence="8">FAD-linked oxidoreductase yvdP</fullName>
    </submittedName>
</protein>
<dbReference type="Pfam" id="PF08031">
    <property type="entry name" value="BBE"/>
    <property type="match status" value="1"/>
</dbReference>
<evidence type="ECO:0000256" key="2">
    <source>
        <dbReference type="ARBA" id="ARBA00005466"/>
    </source>
</evidence>
<evidence type="ECO:0000256" key="5">
    <source>
        <dbReference type="ARBA" id="ARBA00023002"/>
    </source>
</evidence>
<dbReference type="EMBL" id="PVQB02000172">
    <property type="protein sequence ID" value="KAF4341836.1"/>
    <property type="molecule type" value="Genomic_DNA"/>
</dbReference>
<evidence type="ECO:0000256" key="6">
    <source>
        <dbReference type="SAM" id="SignalP"/>
    </source>
</evidence>
<evidence type="ECO:0000259" key="7">
    <source>
        <dbReference type="PROSITE" id="PS51387"/>
    </source>
</evidence>
<dbReference type="PANTHER" id="PTHR42973:SF39">
    <property type="entry name" value="FAD-BINDING PCMH-TYPE DOMAIN-CONTAINING PROTEIN"/>
    <property type="match status" value="1"/>
</dbReference>
<dbReference type="AlphaFoldDB" id="A0A9P5ANH9"/>
<dbReference type="OrthoDB" id="415825at2759"/>
<dbReference type="Pfam" id="PF01565">
    <property type="entry name" value="FAD_binding_4"/>
    <property type="match status" value="1"/>
</dbReference>
<keyword evidence="6" id="KW-0732">Signal</keyword>
<evidence type="ECO:0000256" key="1">
    <source>
        <dbReference type="ARBA" id="ARBA00001974"/>
    </source>
</evidence>
<feature type="chain" id="PRO_5040255605" evidence="6">
    <location>
        <begin position="17"/>
        <end position="496"/>
    </location>
</feature>
<evidence type="ECO:0000313" key="8">
    <source>
        <dbReference type="EMBL" id="KAF4341836.1"/>
    </source>
</evidence>
<evidence type="ECO:0000256" key="4">
    <source>
        <dbReference type="ARBA" id="ARBA00022827"/>
    </source>
</evidence>
<accession>A0A9P5ANH9</accession>
<dbReference type="InterPro" id="IPR016169">
    <property type="entry name" value="FAD-bd_PCMH_sub2"/>
</dbReference>
<dbReference type="Gene3D" id="3.40.462.20">
    <property type="match status" value="1"/>
</dbReference>
<proteinExistence type="inferred from homology"/>
<dbReference type="InterPro" id="IPR012951">
    <property type="entry name" value="BBE"/>
</dbReference>
<evidence type="ECO:0000313" key="9">
    <source>
        <dbReference type="Proteomes" id="UP000730481"/>
    </source>
</evidence>
<organism evidence="8 9">
    <name type="scientific">Fusarium beomiforme</name>
    <dbReference type="NCBI Taxonomy" id="44412"/>
    <lineage>
        <taxon>Eukaryota</taxon>
        <taxon>Fungi</taxon>
        <taxon>Dikarya</taxon>
        <taxon>Ascomycota</taxon>
        <taxon>Pezizomycotina</taxon>
        <taxon>Sordariomycetes</taxon>
        <taxon>Hypocreomycetidae</taxon>
        <taxon>Hypocreales</taxon>
        <taxon>Nectriaceae</taxon>
        <taxon>Fusarium</taxon>
        <taxon>Fusarium burgessii species complex</taxon>
    </lineage>
</organism>
<dbReference type="GO" id="GO:0071949">
    <property type="term" value="F:FAD binding"/>
    <property type="evidence" value="ECO:0007669"/>
    <property type="project" value="InterPro"/>
</dbReference>
<dbReference type="InterPro" id="IPR050416">
    <property type="entry name" value="FAD-linked_Oxidoreductase"/>
</dbReference>
<dbReference type="PANTHER" id="PTHR42973">
    <property type="entry name" value="BINDING OXIDOREDUCTASE, PUTATIVE (AFU_ORTHOLOGUE AFUA_1G17690)-RELATED"/>
    <property type="match status" value="1"/>
</dbReference>
<dbReference type="PROSITE" id="PS51387">
    <property type="entry name" value="FAD_PCMH"/>
    <property type="match status" value="1"/>
</dbReference>
<dbReference type="InterPro" id="IPR036318">
    <property type="entry name" value="FAD-bd_PCMH-like_sf"/>
</dbReference>
<evidence type="ECO:0000256" key="3">
    <source>
        <dbReference type="ARBA" id="ARBA00022630"/>
    </source>
</evidence>
<dbReference type="GO" id="GO:0016491">
    <property type="term" value="F:oxidoreductase activity"/>
    <property type="evidence" value="ECO:0007669"/>
    <property type="project" value="UniProtKB-KW"/>
</dbReference>